<dbReference type="InterPro" id="IPR013783">
    <property type="entry name" value="Ig-like_fold"/>
</dbReference>
<dbReference type="GO" id="GO:0007166">
    <property type="term" value="P:cell surface receptor signaling pathway"/>
    <property type="evidence" value="ECO:0007669"/>
    <property type="project" value="TreeGrafter"/>
</dbReference>
<dbReference type="SUPFAM" id="SSF48726">
    <property type="entry name" value="Immunoglobulin"/>
    <property type="match status" value="1"/>
</dbReference>
<accession>A0A9Q1IHM7</accession>
<dbReference type="InterPro" id="IPR050413">
    <property type="entry name" value="TCR_beta_variable"/>
</dbReference>
<comment type="caution">
    <text evidence="2">The sequence shown here is derived from an EMBL/GenBank/DDBJ whole genome shotgun (WGS) entry which is preliminary data.</text>
</comment>
<dbReference type="PANTHER" id="PTHR23268:SF102">
    <property type="entry name" value="IMMUNOGLOBULIN V-SET DOMAIN-CONTAINING PROTEIN"/>
    <property type="match status" value="1"/>
</dbReference>
<gene>
    <name evidence="2" type="ORF">SKAU_G00331960</name>
</gene>
<dbReference type="EMBL" id="JAINUF010000015">
    <property type="protein sequence ID" value="KAJ8340905.1"/>
    <property type="molecule type" value="Genomic_DNA"/>
</dbReference>
<evidence type="ECO:0000313" key="3">
    <source>
        <dbReference type="Proteomes" id="UP001152622"/>
    </source>
</evidence>
<dbReference type="InterPro" id="IPR036179">
    <property type="entry name" value="Ig-like_dom_sf"/>
</dbReference>
<evidence type="ECO:0000256" key="1">
    <source>
        <dbReference type="ARBA" id="ARBA00022859"/>
    </source>
</evidence>
<keyword evidence="1" id="KW-0391">Immunity</keyword>
<dbReference type="AlphaFoldDB" id="A0A9Q1IHM7"/>
<protein>
    <recommendedName>
        <fullName evidence="4">Immunoglobulin V-set domain-containing protein</fullName>
    </recommendedName>
</protein>
<keyword evidence="3" id="KW-1185">Reference proteome</keyword>
<evidence type="ECO:0000313" key="2">
    <source>
        <dbReference type="EMBL" id="KAJ8340905.1"/>
    </source>
</evidence>
<sequence length="113" mass="12621">MEKRMKEKFSAQRTGVSLSLTLLKALASDSLCLDVSQSPSLLWKTQGQDKSAEMQCEHTDGSYYQMYWYRQLPGQAIELIVLSDTINVPNFGNFSDGKYGVAKSVSSEGKFPQ</sequence>
<dbReference type="GO" id="GO:0002376">
    <property type="term" value="P:immune system process"/>
    <property type="evidence" value="ECO:0007669"/>
    <property type="project" value="UniProtKB-KW"/>
</dbReference>
<dbReference type="Proteomes" id="UP001152622">
    <property type="component" value="Chromosome 15"/>
</dbReference>
<dbReference type="OrthoDB" id="9049585at2759"/>
<reference evidence="2" key="1">
    <citation type="journal article" date="2023" name="Science">
        <title>Genome structures resolve the early diversification of teleost fishes.</title>
        <authorList>
            <person name="Parey E."/>
            <person name="Louis A."/>
            <person name="Montfort J."/>
            <person name="Bouchez O."/>
            <person name="Roques C."/>
            <person name="Iampietro C."/>
            <person name="Lluch J."/>
            <person name="Castinel A."/>
            <person name="Donnadieu C."/>
            <person name="Desvignes T."/>
            <person name="Floi Bucao C."/>
            <person name="Jouanno E."/>
            <person name="Wen M."/>
            <person name="Mejri S."/>
            <person name="Dirks R."/>
            <person name="Jansen H."/>
            <person name="Henkel C."/>
            <person name="Chen W.J."/>
            <person name="Zahm M."/>
            <person name="Cabau C."/>
            <person name="Klopp C."/>
            <person name="Thompson A.W."/>
            <person name="Robinson-Rechavi M."/>
            <person name="Braasch I."/>
            <person name="Lecointre G."/>
            <person name="Bobe J."/>
            <person name="Postlethwait J.H."/>
            <person name="Berthelot C."/>
            <person name="Roest Crollius H."/>
            <person name="Guiguen Y."/>
        </authorList>
    </citation>
    <scope>NUCLEOTIDE SEQUENCE</scope>
    <source>
        <strain evidence="2">WJC10195</strain>
    </source>
</reference>
<proteinExistence type="predicted"/>
<dbReference type="GO" id="GO:0005886">
    <property type="term" value="C:plasma membrane"/>
    <property type="evidence" value="ECO:0007669"/>
    <property type="project" value="TreeGrafter"/>
</dbReference>
<dbReference type="Gene3D" id="2.60.40.10">
    <property type="entry name" value="Immunoglobulins"/>
    <property type="match status" value="1"/>
</dbReference>
<evidence type="ECO:0008006" key="4">
    <source>
        <dbReference type="Google" id="ProtNLM"/>
    </source>
</evidence>
<dbReference type="PANTHER" id="PTHR23268">
    <property type="entry name" value="T-CELL RECEPTOR BETA CHAIN"/>
    <property type="match status" value="1"/>
</dbReference>
<name>A0A9Q1IHM7_SYNKA</name>
<organism evidence="2 3">
    <name type="scientific">Synaphobranchus kaupii</name>
    <name type="common">Kaup's arrowtooth eel</name>
    <dbReference type="NCBI Taxonomy" id="118154"/>
    <lineage>
        <taxon>Eukaryota</taxon>
        <taxon>Metazoa</taxon>
        <taxon>Chordata</taxon>
        <taxon>Craniata</taxon>
        <taxon>Vertebrata</taxon>
        <taxon>Euteleostomi</taxon>
        <taxon>Actinopterygii</taxon>
        <taxon>Neopterygii</taxon>
        <taxon>Teleostei</taxon>
        <taxon>Anguilliformes</taxon>
        <taxon>Synaphobranchidae</taxon>
        <taxon>Synaphobranchus</taxon>
    </lineage>
</organism>